<reference evidence="2 3" key="1">
    <citation type="journal article" date="2010" name="Science">
        <title>Genomic comparison of the ants Camponotus floridanus and Harpegnathos saltator.</title>
        <authorList>
            <person name="Bonasio R."/>
            <person name="Zhang G."/>
            <person name="Ye C."/>
            <person name="Mutti N.S."/>
            <person name="Fang X."/>
            <person name="Qin N."/>
            <person name="Donahue G."/>
            <person name="Yang P."/>
            <person name="Li Q."/>
            <person name="Li C."/>
            <person name="Zhang P."/>
            <person name="Huang Z."/>
            <person name="Berger S.L."/>
            <person name="Reinberg D."/>
            <person name="Wang J."/>
            <person name="Liebig J."/>
        </authorList>
    </citation>
    <scope>NUCLEOTIDE SEQUENCE [LARGE SCALE GENOMIC DNA]</scope>
    <source>
        <strain evidence="2 3">R22 G/1</strain>
    </source>
</reference>
<proteinExistence type="predicted"/>
<dbReference type="EMBL" id="GL448327">
    <property type="protein sequence ID" value="EFN84733.1"/>
    <property type="molecule type" value="Genomic_DNA"/>
</dbReference>
<evidence type="ECO:0000313" key="3">
    <source>
        <dbReference type="Proteomes" id="UP000008237"/>
    </source>
</evidence>
<feature type="region of interest" description="Disordered" evidence="1">
    <location>
        <begin position="28"/>
        <end position="52"/>
    </location>
</feature>
<dbReference type="AlphaFoldDB" id="E2BHU7"/>
<gene>
    <name evidence="2" type="ORF">EAI_10535</name>
</gene>
<dbReference type="OrthoDB" id="412286at2759"/>
<dbReference type="Proteomes" id="UP000008237">
    <property type="component" value="Unassembled WGS sequence"/>
</dbReference>
<accession>E2BHU7</accession>
<name>E2BHU7_HARSA</name>
<keyword evidence="3" id="KW-1185">Reference proteome</keyword>
<evidence type="ECO:0000313" key="2">
    <source>
        <dbReference type="EMBL" id="EFN84733.1"/>
    </source>
</evidence>
<evidence type="ECO:0000256" key="1">
    <source>
        <dbReference type="SAM" id="MobiDB-lite"/>
    </source>
</evidence>
<sequence length="83" mass="9518">MPTPININDITINFTSAYSARAMMVSQRGKMENESGPVKKTSEDSRHLKQPPLKKRKLYTENIVMQKTSFDSLEIIANGNYRR</sequence>
<protein>
    <submittedName>
        <fullName evidence="2">Uncharacterized protein</fullName>
    </submittedName>
</protein>
<dbReference type="InParanoid" id="E2BHU7"/>
<organism evidence="3">
    <name type="scientific">Harpegnathos saltator</name>
    <name type="common">Jerdon's jumping ant</name>
    <dbReference type="NCBI Taxonomy" id="610380"/>
    <lineage>
        <taxon>Eukaryota</taxon>
        <taxon>Metazoa</taxon>
        <taxon>Ecdysozoa</taxon>
        <taxon>Arthropoda</taxon>
        <taxon>Hexapoda</taxon>
        <taxon>Insecta</taxon>
        <taxon>Pterygota</taxon>
        <taxon>Neoptera</taxon>
        <taxon>Endopterygota</taxon>
        <taxon>Hymenoptera</taxon>
        <taxon>Apocrita</taxon>
        <taxon>Aculeata</taxon>
        <taxon>Formicoidea</taxon>
        <taxon>Formicidae</taxon>
        <taxon>Ponerinae</taxon>
        <taxon>Ponerini</taxon>
        <taxon>Harpegnathos</taxon>
    </lineage>
</organism>